<keyword evidence="1" id="KW-0732">Signal</keyword>
<keyword evidence="3" id="KW-1185">Reference proteome</keyword>
<accession>A0ABU1G0V4</accession>
<evidence type="ECO:0000313" key="2">
    <source>
        <dbReference type="EMBL" id="MDR5866550.1"/>
    </source>
</evidence>
<name>A0ABU1G0V4_9GAMM</name>
<dbReference type="EMBL" id="JARWAK010000004">
    <property type="protein sequence ID" value="MDR5866550.1"/>
    <property type="molecule type" value="Genomic_DNA"/>
</dbReference>
<sequence length="136" mass="14060">MKRSGFSGRYIRCAGILLSGMAALSFCAAGLAAEAHPQASAGFASLGAMEVGELETARGREGVQFELVNVQSIQDMEATTSGSSFRVRNGDMVTGDITFESGAMGHYSGTGIFNNVTGNANAVNNAIGISIYINNP</sequence>
<gene>
    <name evidence="2" type="ORF">QC818_07090</name>
</gene>
<comment type="caution">
    <text evidence="2">The sequence shown here is derived from an EMBL/GenBank/DDBJ whole genome shotgun (WGS) entry which is preliminary data.</text>
</comment>
<feature type="signal peptide" evidence="1">
    <location>
        <begin position="1"/>
        <end position="28"/>
    </location>
</feature>
<proteinExistence type="predicted"/>
<evidence type="ECO:0000256" key="1">
    <source>
        <dbReference type="SAM" id="SignalP"/>
    </source>
</evidence>
<feature type="chain" id="PRO_5046431950" evidence="1">
    <location>
        <begin position="29"/>
        <end position="136"/>
    </location>
</feature>
<organism evidence="2 3">
    <name type="scientific">Halomonas koreensis</name>
    <dbReference type="NCBI Taxonomy" id="245385"/>
    <lineage>
        <taxon>Bacteria</taxon>
        <taxon>Pseudomonadati</taxon>
        <taxon>Pseudomonadota</taxon>
        <taxon>Gammaproteobacteria</taxon>
        <taxon>Oceanospirillales</taxon>
        <taxon>Halomonadaceae</taxon>
        <taxon>Halomonas</taxon>
    </lineage>
</organism>
<protein>
    <submittedName>
        <fullName evidence="2">Uncharacterized protein</fullName>
    </submittedName>
</protein>
<dbReference type="RefSeq" id="WP_309652148.1">
    <property type="nucleotide sequence ID" value="NZ_JARWAK010000004.1"/>
</dbReference>
<dbReference type="Proteomes" id="UP001264519">
    <property type="component" value="Unassembled WGS sequence"/>
</dbReference>
<reference evidence="2 3" key="1">
    <citation type="submission" date="2023-04" db="EMBL/GenBank/DDBJ databases">
        <title>A long-awaited taxogenomic arrangement of the family Halomonadaceae.</title>
        <authorList>
            <person name="De La Haba R."/>
            <person name="Chuvochina M."/>
            <person name="Wittouck S."/>
            <person name="Arahal D.R."/>
            <person name="Sanchez-Porro C."/>
            <person name="Hugenholtz P."/>
            <person name="Ventosa A."/>
        </authorList>
    </citation>
    <scope>NUCLEOTIDE SEQUENCE [LARGE SCALE GENOMIC DNA]</scope>
    <source>
        <strain evidence="2 3">DSM 23530</strain>
    </source>
</reference>
<evidence type="ECO:0000313" key="3">
    <source>
        <dbReference type="Proteomes" id="UP001264519"/>
    </source>
</evidence>